<proteinExistence type="predicted"/>
<evidence type="ECO:0000256" key="1">
    <source>
        <dbReference type="PROSITE-ProRule" id="PRU00023"/>
    </source>
</evidence>
<dbReference type="SUPFAM" id="SSF48403">
    <property type="entry name" value="Ankyrin repeat"/>
    <property type="match status" value="1"/>
</dbReference>
<dbReference type="EMBL" id="JADWYR010000002">
    <property type="protein sequence ID" value="MBG9377681.1"/>
    <property type="molecule type" value="Genomic_DNA"/>
</dbReference>
<sequence length="247" mass="27958">MDYLQKIFTDFELHAADGIRECFKNGVDPDTVVNGKPLIYGLVNMYSRGPLFKRCIQVFIDFDVQVEDKVLLAVLSDNADLLDTLLTADKRALTKRYSFDCVFTPLYEVSLLHICAEYNHLACANVLLRHGADINEKAGLDEHGFGGQTPVFHTVNQDANKSIDMLKWLLALNADLSVEVKGLTWGKGYDWETFIPGVNPLSYAMMGLLRQFQRTEKQIYEIVSLLLIARYGIDYSPANVPNRYLHS</sequence>
<evidence type="ECO:0000313" key="2">
    <source>
        <dbReference type="EMBL" id="MBG9377681.1"/>
    </source>
</evidence>
<dbReference type="Pfam" id="PF12796">
    <property type="entry name" value="Ank_2"/>
    <property type="match status" value="1"/>
</dbReference>
<dbReference type="Proteomes" id="UP000628448">
    <property type="component" value="Unassembled WGS sequence"/>
</dbReference>
<comment type="caution">
    <text evidence="2">The sequence shown here is derived from an EMBL/GenBank/DDBJ whole genome shotgun (WGS) entry which is preliminary data.</text>
</comment>
<dbReference type="AlphaFoldDB" id="A0A931GVD1"/>
<keyword evidence="3" id="KW-1185">Reference proteome</keyword>
<organism evidence="2 3">
    <name type="scientific">Panacibacter microcysteis</name>
    <dbReference type="NCBI Taxonomy" id="2793269"/>
    <lineage>
        <taxon>Bacteria</taxon>
        <taxon>Pseudomonadati</taxon>
        <taxon>Bacteroidota</taxon>
        <taxon>Chitinophagia</taxon>
        <taxon>Chitinophagales</taxon>
        <taxon>Chitinophagaceae</taxon>
        <taxon>Panacibacter</taxon>
    </lineage>
</organism>
<evidence type="ECO:0000313" key="3">
    <source>
        <dbReference type="Proteomes" id="UP000628448"/>
    </source>
</evidence>
<name>A0A931GVD1_9BACT</name>
<keyword evidence="1" id="KW-0040">ANK repeat</keyword>
<reference evidence="2" key="1">
    <citation type="submission" date="2020-11" db="EMBL/GenBank/DDBJ databases">
        <title>Bacterial whole genome sequence for Panacibacter sp. DH6.</title>
        <authorList>
            <person name="Le V."/>
            <person name="Ko S."/>
            <person name="Ahn C.-Y."/>
            <person name="Oh H.-M."/>
        </authorList>
    </citation>
    <scope>NUCLEOTIDE SEQUENCE</scope>
    <source>
        <strain evidence="2">DH6</strain>
    </source>
</reference>
<dbReference type="InterPro" id="IPR002110">
    <property type="entry name" value="Ankyrin_rpt"/>
</dbReference>
<dbReference type="RefSeq" id="WP_196991752.1">
    <property type="nucleotide sequence ID" value="NZ_JADWYR010000002.1"/>
</dbReference>
<dbReference type="Gene3D" id="1.25.40.20">
    <property type="entry name" value="Ankyrin repeat-containing domain"/>
    <property type="match status" value="1"/>
</dbReference>
<dbReference type="PROSITE" id="PS50088">
    <property type="entry name" value="ANK_REPEAT"/>
    <property type="match status" value="1"/>
</dbReference>
<protein>
    <submittedName>
        <fullName evidence="2">Ankyrin repeat domain-containing protein</fullName>
    </submittedName>
</protein>
<gene>
    <name evidence="2" type="ORF">I5907_15670</name>
</gene>
<feature type="repeat" description="ANK" evidence="1">
    <location>
        <begin position="107"/>
        <end position="139"/>
    </location>
</feature>
<dbReference type="SMART" id="SM00248">
    <property type="entry name" value="ANK"/>
    <property type="match status" value="2"/>
</dbReference>
<accession>A0A931GVD1</accession>
<dbReference type="InterPro" id="IPR036770">
    <property type="entry name" value="Ankyrin_rpt-contain_sf"/>
</dbReference>